<sequence>MGNKPSSGSTVCCGVPRWIVELEKKEDGKMYLNDLHHIEIEDGLIISCTFYCFLWNLMKQAAEELNVELIVAYFYHFCTKEHWTG</sequence>
<dbReference type="RefSeq" id="WP_187443083.1">
    <property type="nucleotide sequence ID" value="NZ_JBNILK010000003.1"/>
</dbReference>
<reference evidence="1 2" key="1">
    <citation type="submission" date="2019-08" db="EMBL/GenBank/DDBJ databases">
        <title>Bacillus genomes from the desert of Cuatro Cienegas, Coahuila.</title>
        <authorList>
            <person name="Olmedo-Alvarez G."/>
        </authorList>
    </citation>
    <scope>NUCLEOTIDE SEQUENCE [LARGE SCALE GENOMIC DNA]</scope>
    <source>
        <strain evidence="1 2">CH108_3D</strain>
    </source>
</reference>
<comment type="caution">
    <text evidence="1">The sequence shown here is derived from an EMBL/GenBank/DDBJ whole genome shotgun (WGS) entry which is preliminary data.</text>
</comment>
<protein>
    <submittedName>
        <fullName evidence="1">Uncharacterized protein</fullName>
    </submittedName>
</protein>
<dbReference type="AlphaFoldDB" id="A0A5D4RWB9"/>
<name>A0A5D4RWB9_9BACI</name>
<evidence type="ECO:0000313" key="1">
    <source>
        <dbReference type="EMBL" id="TYS55250.1"/>
    </source>
</evidence>
<dbReference type="Proteomes" id="UP000322997">
    <property type="component" value="Unassembled WGS sequence"/>
</dbReference>
<dbReference type="EMBL" id="VTEQ01000002">
    <property type="protein sequence ID" value="TYS55250.1"/>
    <property type="molecule type" value="Genomic_DNA"/>
</dbReference>
<proteinExistence type="predicted"/>
<accession>A0A5D4RWB9</accession>
<evidence type="ECO:0000313" key="2">
    <source>
        <dbReference type="Proteomes" id="UP000322997"/>
    </source>
</evidence>
<organism evidence="1 2">
    <name type="scientific">Rossellomorea marisflavi</name>
    <dbReference type="NCBI Taxonomy" id="189381"/>
    <lineage>
        <taxon>Bacteria</taxon>
        <taxon>Bacillati</taxon>
        <taxon>Bacillota</taxon>
        <taxon>Bacilli</taxon>
        <taxon>Bacillales</taxon>
        <taxon>Bacillaceae</taxon>
        <taxon>Rossellomorea</taxon>
    </lineage>
</organism>
<gene>
    <name evidence="1" type="ORF">FZC83_09930</name>
</gene>